<protein>
    <submittedName>
        <fullName evidence="2">YtxH domain-containing protein</fullName>
    </submittedName>
</protein>
<accession>A0A5C8NXR6</accession>
<evidence type="ECO:0000256" key="1">
    <source>
        <dbReference type="SAM" id="Phobius"/>
    </source>
</evidence>
<sequence length="97" mass="10798">MGKRKLLVGMIGGAVIGGIVTLFDSETRGYAKQKLMEVKDTSSEALKNPSTTIRNFQTSFDEFGQKLNYQAKNAINALEQVENTLEKVSRKTKKIED</sequence>
<gene>
    <name evidence="2" type="ORF">FHP05_06855</name>
</gene>
<evidence type="ECO:0000313" key="2">
    <source>
        <dbReference type="EMBL" id="TXL65831.1"/>
    </source>
</evidence>
<dbReference type="RefSeq" id="WP_147666501.1">
    <property type="nucleotide sequence ID" value="NZ_VDUW01000003.1"/>
</dbReference>
<dbReference type="AlphaFoldDB" id="A0A5C8NXR6"/>
<keyword evidence="1" id="KW-0812">Transmembrane</keyword>
<keyword evidence="1" id="KW-0472">Membrane</keyword>
<dbReference type="Proteomes" id="UP000321574">
    <property type="component" value="Unassembled WGS sequence"/>
</dbReference>
<evidence type="ECO:0000313" key="3">
    <source>
        <dbReference type="Proteomes" id="UP000321574"/>
    </source>
</evidence>
<dbReference type="EMBL" id="VDUW01000003">
    <property type="protein sequence ID" value="TXL65831.1"/>
    <property type="molecule type" value="Genomic_DNA"/>
</dbReference>
<organism evidence="2 3">
    <name type="scientific">Cerasibacillus terrae</name>
    <dbReference type="NCBI Taxonomy" id="2498845"/>
    <lineage>
        <taxon>Bacteria</taxon>
        <taxon>Bacillati</taxon>
        <taxon>Bacillota</taxon>
        <taxon>Bacilli</taxon>
        <taxon>Bacillales</taxon>
        <taxon>Bacillaceae</taxon>
        <taxon>Cerasibacillus</taxon>
    </lineage>
</organism>
<dbReference type="OrthoDB" id="2353585at2"/>
<reference evidence="2 3" key="1">
    <citation type="submission" date="2019-06" db="EMBL/GenBank/DDBJ databases">
        <title>Cerasibacillus sp. nov., isolated from maize field.</title>
        <authorList>
            <person name="Lin S.-Y."/>
            <person name="Tsai C.-F."/>
            <person name="Young C.-C."/>
        </authorList>
    </citation>
    <scope>NUCLEOTIDE SEQUENCE [LARGE SCALE GENOMIC DNA]</scope>
    <source>
        <strain evidence="2 3">CC-CFT480</strain>
    </source>
</reference>
<keyword evidence="3" id="KW-1185">Reference proteome</keyword>
<feature type="transmembrane region" description="Helical" evidence="1">
    <location>
        <begin position="6"/>
        <end position="23"/>
    </location>
</feature>
<proteinExistence type="predicted"/>
<comment type="caution">
    <text evidence="2">The sequence shown here is derived from an EMBL/GenBank/DDBJ whole genome shotgun (WGS) entry which is preliminary data.</text>
</comment>
<name>A0A5C8NXR6_9BACI</name>
<keyword evidence="1" id="KW-1133">Transmembrane helix</keyword>